<evidence type="ECO:0000256" key="1">
    <source>
        <dbReference type="ARBA" id="ARBA00007039"/>
    </source>
</evidence>
<evidence type="ECO:0000256" key="4">
    <source>
        <dbReference type="SAM" id="Coils"/>
    </source>
</evidence>
<accession>A0A8S5QQY5</accession>
<dbReference type="PRINTS" id="PR00127">
    <property type="entry name" value="CLPPROTEASEP"/>
</dbReference>
<organism evidence="5">
    <name type="scientific">Myoviridae sp. ctStS16</name>
    <dbReference type="NCBI Taxonomy" id="2826654"/>
    <lineage>
        <taxon>Viruses</taxon>
        <taxon>Duplodnaviria</taxon>
        <taxon>Heunggongvirae</taxon>
        <taxon>Uroviricota</taxon>
        <taxon>Caudoviricetes</taxon>
    </lineage>
</organism>
<evidence type="ECO:0000256" key="2">
    <source>
        <dbReference type="ARBA" id="ARBA00022490"/>
    </source>
</evidence>
<protein>
    <submittedName>
        <fullName evidence="5">ATP dependent Clp protease</fullName>
    </submittedName>
</protein>
<keyword evidence="3" id="KW-0378">Hydrolase</keyword>
<evidence type="ECO:0000256" key="3">
    <source>
        <dbReference type="ARBA" id="ARBA00022801"/>
    </source>
</evidence>
<dbReference type="NCBIfam" id="NF045542">
    <property type="entry name" value="Clp_rel_HeadMat"/>
    <property type="match status" value="1"/>
</dbReference>
<dbReference type="PANTHER" id="PTHR10381:SF70">
    <property type="entry name" value="ATP-DEPENDENT CLP PROTEASE PROTEOLYTIC SUBUNIT"/>
    <property type="match status" value="1"/>
</dbReference>
<dbReference type="EMBL" id="BK015708">
    <property type="protein sequence ID" value="DAE21133.1"/>
    <property type="molecule type" value="Genomic_DNA"/>
</dbReference>
<sequence length="368" mass="40549">MANSSIFNTIPGDGEIAILLYGNVGANQQVDSERVVSELLALEKMYNKIDVRINSTGGDVFSGMAIFNALRNSKANITMYIDGVAASIAGIIALCGKPLYMSPYAKLMLHAVSAGAYGKASELRETATLVESLQNDLASMIAGRLGQNKEEIVAKYFDEKDHWISAQEALEMKLIDGIYDMKGEDVKASTTEEIYNYFNNRLEQPLNDNEMTLKDHLKGVASFANLADDNAILAHINELENAATKVEALEKAVNTYKEKLAVLEQKEITSFIDKAIAEGKITNEQKESFTNLMNSDRKNTEALINSMKANPFVKASSVFAPENKGAENIANKTWDELDQAGELSTLRAASFETFKAKYKEKFGIDYKE</sequence>
<dbReference type="Gene3D" id="3.90.226.10">
    <property type="entry name" value="2-enoyl-CoA Hydratase, Chain A, domain 1"/>
    <property type="match status" value="1"/>
</dbReference>
<feature type="coiled-coil region" evidence="4">
    <location>
        <begin position="232"/>
        <end position="266"/>
    </location>
</feature>
<name>A0A8S5QQY5_9CAUD</name>
<keyword evidence="4" id="KW-0175">Coiled coil</keyword>
<dbReference type="InterPro" id="IPR001907">
    <property type="entry name" value="ClpP"/>
</dbReference>
<keyword evidence="2" id="KW-0963">Cytoplasm</keyword>
<dbReference type="GO" id="GO:0009368">
    <property type="term" value="C:endopeptidase Clp complex"/>
    <property type="evidence" value="ECO:0007669"/>
    <property type="project" value="TreeGrafter"/>
</dbReference>
<evidence type="ECO:0000313" key="5">
    <source>
        <dbReference type="EMBL" id="DAE21133.1"/>
    </source>
</evidence>
<proteinExistence type="inferred from homology"/>
<dbReference type="CDD" id="cd07016">
    <property type="entry name" value="S14_ClpP_1"/>
    <property type="match status" value="1"/>
</dbReference>
<dbReference type="PANTHER" id="PTHR10381">
    <property type="entry name" value="ATP-DEPENDENT CLP PROTEASE PROTEOLYTIC SUBUNIT"/>
    <property type="match status" value="1"/>
</dbReference>
<dbReference type="GO" id="GO:0004176">
    <property type="term" value="F:ATP-dependent peptidase activity"/>
    <property type="evidence" value="ECO:0007669"/>
    <property type="project" value="InterPro"/>
</dbReference>
<comment type="similarity">
    <text evidence="1">Belongs to the peptidase S14 family.</text>
</comment>
<dbReference type="SUPFAM" id="SSF52096">
    <property type="entry name" value="ClpP/crotonase"/>
    <property type="match status" value="1"/>
</dbReference>
<dbReference type="InterPro" id="IPR012106">
    <property type="entry name" value="Phage_Mu_Gp1"/>
</dbReference>
<reference evidence="5" key="1">
    <citation type="journal article" date="2021" name="Proc. Natl. Acad. Sci. U.S.A.">
        <title>A Catalog of Tens of Thousands of Viruses from Human Metagenomes Reveals Hidden Associations with Chronic Diseases.</title>
        <authorList>
            <person name="Tisza M.J."/>
            <person name="Buck C.B."/>
        </authorList>
    </citation>
    <scope>NUCLEOTIDE SEQUENCE</scope>
    <source>
        <strain evidence="5">CtStS16</strain>
    </source>
</reference>
<dbReference type="GO" id="GO:0051117">
    <property type="term" value="F:ATPase binding"/>
    <property type="evidence" value="ECO:0007669"/>
    <property type="project" value="TreeGrafter"/>
</dbReference>
<keyword evidence="5" id="KW-0645">Protease</keyword>
<dbReference type="InterPro" id="IPR023562">
    <property type="entry name" value="ClpP/TepA"/>
</dbReference>
<dbReference type="Pfam" id="PF10123">
    <property type="entry name" value="Mu-like_Pro"/>
    <property type="match status" value="1"/>
</dbReference>
<dbReference type="InterPro" id="IPR029045">
    <property type="entry name" value="ClpP/crotonase-like_dom_sf"/>
</dbReference>
<dbReference type="GO" id="GO:0004252">
    <property type="term" value="F:serine-type endopeptidase activity"/>
    <property type="evidence" value="ECO:0007669"/>
    <property type="project" value="InterPro"/>
</dbReference>
<dbReference type="Pfam" id="PF00574">
    <property type="entry name" value="CLP_protease"/>
    <property type="match status" value="1"/>
</dbReference>
<dbReference type="GO" id="GO:0006515">
    <property type="term" value="P:protein quality control for misfolded or incompletely synthesized proteins"/>
    <property type="evidence" value="ECO:0007669"/>
    <property type="project" value="TreeGrafter"/>
</dbReference>